<dbReference type="Proteomes" id="UP000515135">
    <property type="component" value="Unplaced"/>
</dbReference>
<evidence type="ECO:0000313" key="4">
    <source>
        <dbReference type="RefSeq" id="XP_019615383.1"/>
    </source>
</evidence>
<keyword evidence="2" id="KW-1185">Reference proteome</keyword>
<dbReference type="GeneID" id="109463110"/>
<evidence type="ECO:0000256" key="1">
    <source>
        <dbReference type="SAM" id="SignalP"/>
    </source>
</evidence>
<dbReference type="RefSeq" id="XP_019615382.1">
    <property type="nucleotide sequence ID" value="XM_019759823.1"/>
</dbReference>
<accession>A0A6P4Y993</accession>
<name>A0A6P4Y993_BRABE</name>
<gene>
    <name evidence="3 4" type="primary">LOC109463110</name>
</gene>
<evidence type="ECO:0000313" key="2">
    <source>
        <dbReference type="Proteomes" id="UP000515135"/>
    </source>
</evidence>
<proteinExistence type="predicted"/>
<reference evidence="3 4" key="1">
    <citation type="submission" date="2025-04" db="UniProtKB">
        <authorList>
            <consortium name="RefSeq"/>
        </authorList>
    </citation>
    <scope>IDENTIFICATION</scope>
    <source>
        <tissue evidence="3 4">Gonad</tissue>
    </source>
</reference>
<feature type="signal peptide" evidence="1">
    <location>
        <begin position="1"/>
        <end position="25"/>
    </location>
</feature>
<protein>
    <submittedName>
        <fullName evidence="3 4">Uncharacterized protein LOC109463110</fullName>
    </submittedName>
</protein>
<sequence length="254" mass="28414">MASNRPIASCMLLVCLSLTADFASTDSTTSRHRHSEACANCISGDEDGGKVTTLKVFWDEVKSAVKDVEGEIAQKRKEGKWVDRSDPKDVETDAKNMKKTKVSGSWSAVARLSARVSRLETNMSLVLDQNQFLRSEVANLSAQMGGKGQGQGKRRHLRNYMEHLEESIGYVEMELDNERSKMNRYQSELSTIAVRQDELESKMADLAKRITQKPRRKHSSVVTNAIAPAVPDVSVEEADYDYDVEFVPEPKGQR</sequence>
<dbReference type="AlphaFoldDB" id="A0A6P4Y993"/>
<dbReference type="OrthoDB" id="10028841at2759"/>
<dbReference type="RefSeq" id="XP_019615383.1">
    <property type="nucleotide sequence ID" value="XM_019759824.1"/>
</dbReference>
<evidence type="ECO:0000313" key="3">
    <source>
        <dbReference type="RefSeq" id="XP_019615382.1"/>
    </source>
</evidence>
<dbReference type="KEGG" id="bbel:109463110"/>
<feature type="chain" id="PRO_5044647559" evidence="1">
    <location>
        <begin position="26"/>
        <end position="254"/>
    </location>
</feature>
<organism evidence="2 3">
    <name type="scientific">Branchiostoma belcheri</name>
    <name type="common">Amphioxus</name>
    <dbReference type="NCBI Taxonomy" id="7741"/>
    <lineage>
        <taxon>Eukaryota</taxon>
        <taxon>Metazoa</taxon>
        <taxon>Chordata</taxon>
        <taxon>Cephalochordata</taxon>
        <taxon>Leptocardii</taxon>
        <taxon>Amphioxiformes</taxon>
        <taxon>Branchiostomatidae</taxon>
        <taxon>Branchiostoma</taxon>
    </lineage>
</organism>
<keyword evidence="1" id="KW-0732">Signal</keyword>